<dbReference type="Pfam" id="PF13962">
    <property type="entry name" value="PGG"/>
    <property type="match status" value="1"/>
</dbReference>
<feature type="non-terminal residue" evidence="4">
    <location>
        <position position="449"/>
    </location>
</feature>
<dbReference type="AlphaFoldDB" id="A0A103XBL3"/>
<keyword evidence="1" id="KW-0040">ANK repeat</keyword>
<dbReference type="InterPro" id="IPR036770">
    <property type="entry name" value="Ankyrin_rpt-contain_sf"/>
</dbReference>
<feature type="non-terminal residue" evidence="4">
    <location>
        <position position="1"/>
    </location>
</feature>
<dbReference type="Pfam" id="PF12796">
    <property type="entry name" value="Ank_2"/>
    <property type="match status" value="1"/>
</dbReference>
<dbReference type="Proteomes" id="UP000243975">
    <property type="component" value="Unassembled WGS sequence"/>
</dbReference>
<feature type="domain" description="PGG" evidence="3">
    <location>
        <begin position="392"/>
        <end position="432"/>
    </location>
</feature>
<dbReference type="PROSITE" id="PS50088">
    <property type="entry name" value="ANK_REPEAT"/>
    <property type="match status" value="1"/>
</dbReference>
<evidence type="ECO:0000259" key="3">
    <source>
        <dbReference type="Pfam" id="PF13962"/>
    </source>
</evidence>
<evidence type="ECO:0000313" key="5">
    <source>
        <dbReference type="Proteomes" id="UP000243975"/>
    </source>
</evidence>
<dbReference type="PANTHER" id="PTHR24177:SF475">
    <property type="entry name" value="ANKYRIN REPEAT-CONTAINING DOMAIN, PGG DOMAIN PROTEIN-RELATED"/>
    <property type="match status" value="1"/>
</dbReference>
<dbReference type="Gene3D" id="1.25.40.20">
    <property type="entry name" value="Ankyrin repeat-containing domain"/>
    <property type="match status" value="1"/>
</dbReference>
<dbReference type="InterPro" id="IPR026961">
    <property type="entry name" value="PGG_dom"/>
</dbReference>
<feature type="repeat" description="ANK" evidence="1">
    <location>
        <begin position="163"/>
        <end position="184"/>
    </location>
</feature>
<accession>A0A103XBL3</accession>
<evidence type="ECO:0000256" key="1">
    <source>
        <dbReference type="PROSITE-ProRule" id="PRU00023"/>
    </source>
</evidence>
<dbReference type="PROSITE" id="PS50297">
    <property type="entry name" value="ANK_REP_REGION"/>
    <property type="match status" value="1"/>
</dbReference>
<gene>
    <name evidence="4" type="ORF">Ccrd_024992</name>
</gene>
<keyword evidence="2" id="KW-0175">Coiled coil</keyword>
<proteinExistence type="predicted"/>
<dbReference type="GO" id="GO:0016020">
    <property type="term" value="C:membrane"/>
    <property type="evidence" value="ECO:0007669"/>
    <property type="project" value="TreeGrafter"/>
</dbReference>
<keyword evidence="5" id="KW-1185">Reference proteome</keyword>
<dbReference type="STRING" id="59895.A0A103XBL3"/>
<dbReference type="PANTHER" id="PTHR24177">
    <property type="entry name" value="CASKIN"/>
    <property type="match status" value="1"/>
</dbReference>
<dbReference type="Gramene" id="KVH87723">
    <property type="protein sequence ID" value="KVH87723"/>
    <property type="gene ID" value="Ccrd_024992"/>
</dbReference>
<dbReference type="EMBL" id="LEKV01005895">
    <property type="protein sequence ID" value="KVH87723.1"/>
    <property type="molecule type" value="Genomic_DNA"/>
</dbReference>
<feature type="coiled-coil region" evidence="2">
    <location>
        <begin position="140"/>
        <end position="167"/>
    </location>
</feature>
<name>A0A103XBL3_CYNCS</name>
<protein>
    <submittedName>
        <fullName evidence="4">Ankyrin repeat-containing protein</fullName>
    </submittedName>
</protein>
<dbReference type="InterPro" id="IPR002110">
    <property type="entry name" value="Ankyrin_rpt"/>
</dbReference>
<sequence>EREENAQREKENHDRLKAIEAILGRQYPPSCFHDPTCRALLQWSLIDILVDYGPEEIETESKDAISEDIEADPFSLKTERMHAKLWSTLGWMLYKDTSEWIWREIKMILETDKNALKEEIWGNGNTMLHMVVEKGQNHILEKLLLFIKKKEEEKEILEQKNADGSTALHVAVSVGNKHAMKLLLLMIYSTKIFGWFNHHVCGGGRGRGAVPPIKHIEKKIKVSKDAAMVLGLVCAYIDKLKFHGTHHPYYDKAILEAAIKNANKVFINIFRRSRELIKSRHENGYDIFQLAVIYRSDKIYNHLYLIGEDKKRYKTIKDSSENNMLHLAGRLAPSQVLKRRTGAALQLQRELQWFEELKNFMHPSAITEENCFGETPHQVFTREHENLVKEGEKWMKTTAESCSISAALITTIVFAAAITVPGGSDQQTGIPIRVPSSTYVKDISLNKIF</sequence>
<organism evidence="4 5">
    <name type="scientific">Cynara cardunculus var. scolymus</name>
    <name type="common">Globe artichoke</name>
    <name type="synonym">Cynara scolymus</name>
    <dbReference type="NCBI Taxonomy" id="59895"/>
    <lineage>
        <taxon>Eukaryota</taxon>
        <taxon>Viridiplantae</taxon>
        <taxon>Streptophyta</taxon>
        <taxon>Embryophyta</taxon>
        <taxon>Tracheophyta</taxon>
        <taxon>Spermatophyta</taxon>
        <taxon>Magnoliopsida</taxon>
        <taxon>eudicotyledons</taxon>
        <taxon>Gunneridae</taxon>
        <taxon>Pentapetalae</taxon>
        <taxon>asterids</taxon>
        <taxon>campanulids</taxon>
        <taxon>Asterales</taxon>
        <taxon>Asteraceae</taxon>
        <taxon>Carduoideae</taxon>
        <taxon>Cardueae</taxon>
        <taxon>Carduinae</taxon>
        <taxon>Cynara</taxon>
    </lineage>
</organism>
<dbReference type="SUPFAM" id="SSF48403">
    <property type="entry name" value="Ankyrin repeat"/>
    <property type="match status" value="1"/>
</dbReference>
<evidence type="ECO:0000313" key="4">
    <source>
        <dbReference type="EMBL" id="KVH87723.1"/>
    </source>
</evidence>
<comment type="caution">
    <text evidence="4">The sequence shown here is derived from an EMBL/GenBank/DDBJ whole genome shotgun (WGS) entry which is preliminary data.</text>
</comment>
<evidence type="ECO:0000256" key="2">
    <source>
        <dbReference type="SAM" id="Coils"/>
    </source>
</evidence>
<dbReference type="SMART" id="SM00248">
    <property type="entry name" value="ANK"/>
    <property type="match status" value="2"/>
</dbReference>
<reference evidence="4 5" key="1">
    <citation type="journal article" date="2016" name="Sci. Rep.">
        <title>The genome sequence of the outbreeding globe artichoke constructed de novo incorporating a phase-aware low-pass sequencing strategy of F1 progeny.</title>
        <authorList>
            <person name="Scaglione D."/>
            <person name="Reyes-Chin-Wo S."/>
            <person name="Acquadro A."/>
            <person name="Froenicke L."/>
            <person name="Portis E."/>
            <person name="Beitel C."/>
            <person name="Tirone M."/>
            <person name="Mauro R."/>
            <person name="Lo Monaco A."/>
            <person name="Mauromicale G."/>
            <person name="Faccioli P."/>
            <person name="Cattivelli L."/>
            <person name="Rieseberg L."/>
            <person name="Michelmore R."/>
            <person name="Lanteri S."/>
        </authorList>
    </citation>
    <scope>NUCLEOTIDE SEQUENCE [LARGE SCALE GENOMIC DNA]</scope>
    <source>
        <strain evidence="4">2C</strain>
    </source>
</reference>
<dbReference type="OMA" id="SEWIWRE"/>